<keyword evidence="4" id="KW-1185">Reference proteome</keyword>
<gene>
    <name evidence="3" type="ORF">LHYA1_G002122</name>
</gene>
<evidence type="ECO:0000313" key="3">
    <source>
        <dbReference type="EMBL" id="TVY28849.1"/>
    </source>
</evidence>
<protein>
    <recommendedName>
        <fullName evidence="2">DUF7704 domain-containing protein</fullName>
    </recommendedName>
</protein>
<evidence type="ECO:0000259" key="2">
    <source>
        <dbReference type="Pfam" id="PF24803"/>
    </source>
</evidence>
<dbReference type="Pfam" id="PF24803">
    <property type="entry name" value="DUF7704"/>
    <property type="match status" value="1"/>
</dbReference>
<dbReference type="Proteomes" id="UP000431533">
    <property type="component" value="Unassembled WGS sequence"/>
</dbReference>
<dbReference type="InterPro" id="IPR056121">
    <property type="entry name" value="DUF7704"/>
</dbReference>
<accession>A0A8H8R8Q0</accession>
<dbReference type="OrthoDB" id="2937326at2759"/>
<feature type="transmembrane region" description="Helical" evidence="1">
    <location>
        <begin position="55"/>
        <end position="74"/>
    </location>
</feature>
<dbReference type="PANTHER" id="PTHR37019">
    <property type="entry name" value="CHROMOSOME 1, WHOLE GENOME SHOTGUN SEQUENCE"/>
    <property type="match status" value="1"/>
</dbReference>
<dbReference type="RefSeq" id="XP_031007637.1">
    <property type="nucleotide sequence ID" value="XM_031147100.1"/>
</dbReference>
<feature type="domain" description="DUF7704" evidence="2">
    <location>
        <begin position="3"/>
        <end position="144"/>
    </location>
</feature>
<dbReference type="EMBL" id="QGMH01000025">
    <property type="protein sequence ID" value="TVY28849.1"/>
    <property type="molecule type" value="Genomic_DNA"/>
</dbReference>
<evidence type="ECO:0000313" key="4">
    <source>
        <dbReference type="Proteomes" id="UP000431533"/>
    </source>
</evidence>
<dbReference type="AlphaFoldDB" id="A0A8H8R8Q0"/>
<comment type="caution">
    <text evidence="3">The sequence shown here is derived from an EMBL/GenBank/DDBJ whole genome shotgun (WGS) entry which is preliminary data.</text>
</comment>
<dbReference type="PANTHER" id="PTHR37019:SF2">
    <property type="entry name" value="EXPERA DOMAIN-CONTAINING PROTEIN"/>
    <property type="match status" value="1"/>
</dbReference>
<organism evidence="3 4">
    <name type="scientific">Lachnellula hyalina</name>
    <dbReference type="NCBI Taxonomy" id="1316788"/>
    <lineage>
        <taxon>Eukaryota</taxon>
        <taxon>Fungi</taxon>
        <taxon>Dikarya</taxon>
        <taxon>Ascomycota</taxon>
        <taxon>Pezizomycotina</taxon>
        <taxon>Leotiomycetes</taxon>
        <taxon>Helotiales</taxon>
        <taxon>Lachnaceae</taxon>
        <taxon>Lachnellula</taxon>
    </lineage>
</organism>
<feature type="transmembrane region" description="Helical" evidence="1">
    <location>
        <begin position="86"/>
        <end position="104"/>
    </location>
</feature>
<name>A0A8H8R8Q0_9HELO</name>
<feature type="transmembrane region" description="Helical" evidence="1">
    <location>
        <begin position="12"/>
        <end position="35"/>
    </location>
</feature>
<feature type="transmembrane region" description="Helical" evidence="1">
    <location>
        <begin position="124"/>
        <end position="143"/>
    </location>
</feature>
<reference evidence="3 4" key="1">
    <citation type="submission" date="2018-05" db="EMBL/GenBank/DDBJ databases">
        <title>Genome sequencing and assembly of the regulated plant pathogen Lachnellula willkommii and related sister species for the development of diagnostic species identification markers.</title>
        <authorList>
            <person name="Giroux E."/>
            <person name="Bilodeau G."/>
        </authorList>
    </citation>
    <scope>NUCLEOTIDE SEQUENCE [LARGE SCALE GENOMIC DNA]</scope>
    <source>
        <strain evidence="3 4">CBS 185.66</strain>
    </source>
</reference>
<keyword evidence="1" id="KW-1133">Transmembrane helix</keyword>
<proteinExistence type="predicted"/>
<keyword evidence="1" id="KW-0472">Membrane</keyword>
<evidence type="ECO:0000256" key="1">
    <source>
        <dbReference type="SAM" id="Phobius"/>
    </source>
</evidence>
<sequence>MTSILPPIPRFVFTILEPLSLIAGAVAPFISPEWFVAEQIPISPLDPISANTRVVAYQLGNIYLLLAMVGVAVLYQTTEPKVVRNYVIALWIADIGHVGITFSGMDYNRLTDLPNWNPMTWGNIGATVALFLTRTAYLLGLFGQDRQVTPISKKVQ</sequence>
<dbReference type="GeneID" id="41982320"/>
<keyword evidence="1" id="KW-0812">Transmembrane</keyword>